<organism evidence="8 9">
    <name type="scientific">Serendipita indica (strain DSM 11827)</name>
    <name type="common">Root endophyte fungus</name>
    <name type="synonym">Piriformospora indica</name>
    <dbReference type="NCBI Taxonomy" id="1109443"/>
    <lineage>
        <taxon>Eukaryota</taxon>
        <taxon>Fungi</taxon>
        <taxon>Dikarya</taxon>
        <taxon>Basidiomycota</taxon>
        <taxon>Agaricomycotina</taxon>
        <taxon>Agaricomycetes</taxon>
        <taxon>Sebacinales</taxon>
        <taxon>Serendipitaceae</taxon>
        <taxon>Serendipita</taxon>
    </lineage>
</organism>
<dbReference type="EMBL" id="CAFZ01000165">
    <property type="protein sequence ID" value="CCA72451.1"/>
    <property type="molecule type" value="Genomic_DNA"/>
</dbReference>
<dbReference type="InterPro" id="IPR039660">
    <property type="entry name" value="Ribosomal_eL14"/>
</dbReference>
<feature type="domain" description="KOW" evidence="7">
    <location>
        <begin position="10"/>
        <end position="37"/>
    </location>
</feature>
<comment type="function">
    <text evidence="1">Component of the ribosome, a large ribonucleoprotein complex responsible for the synthesis of proteins in the cell. The small ribosomal subunit (SSU) binds messenger RNAs (mRNAs) and translates the encoded message by selecting cognate aminoacyl-transfer RNA (tRNA) molecules. The large subunit (LSU) contains the ribosomal catalytic site termed the peptidyl transferase center (PTC), which catalyzes the formation of peptide bonds, thereby polymerizing the amino acids delivered by tRNAs into a polypeptide chain. The nascent polypeptides leave the ribosome through a tunnel in the LSU and interact with protein factors that function in enzymatic processing, targeting, and the membrane insertion of nascent chains at the exit of the ribosomal tunnel.</text>
</comment>
<keyword evidence="4" id="KW-0963">Cytoplasm</keyword>
<comment type="caution">
    <text evidence="8">The sequence shown here is derived from an EMBL/GenBank/DDBJ whole genome shotgun (WGS) entry which is preliminary data.</text>
</comment>
<dbReference type="OMA" id="ANWRFVE"/>
<dbReference type="eggNOG" id="KOG3421">
    <property type="taxonomic scope" value="Eukaryota"/>
</dbReference>
<dbReference type="FunFam" id="2.30.30.30:FF:000030">
    <property type="entry name" value="60S ribosomal protein L14"/>
    <property type="match status" value="1"/>
</dbReference>
<dbReference type="CDD" id="cd23702">
    <property type="entry name" value="eL14"/>
    <property type="match status" value="1"/>
</dbReference>
<keyword evidence="5 8" id="KW-0689">Ribosomal protein</keyword>
<dbReference type="STRING" id="1109443.G4TMA8"/>
<comment type="subcellular location">
    <subcellularLocation>
        <location evidence="2">Cytoplasm</location>
    </subcellularLocation>
</comment>
<dbReference type="FunCoup" id="G4TMA8">
    <property type="interactions" value="472"/>
</dbReference>
<dbReference type="PANTHER" id="PTHR11127:SF2">
    <property type="entry name" value="LARGE RIBOSOMAL SUBUNIT PROTEIN EL14"/>
    <property type="match status" value="1"/>
</dbReference>
<evidence type="ECO:0000256" key="5">
    <source>
        <dbReference type="ARBA" id="ARBA00022980"/>
    </source>
</evidence>
<sequence length="138" mass="15882">MPDPSTFRKFVEVGRVVLLKKGPHAGKTATIVEIIDHNRALIDGPTTGVPRQSFPYRHLVLTTFVVKDLPRAAGTPVVKKYIEKSEVDAKWAATSWAKRREIVERRKKLSDFERFKVMLGKRQRRDKVRKTVCSLRKN</sequence>
<keyword evidence="6" id="KW-0687">Ribonucleoprotein</keyword>
<dbReference type="GO" id="GO:0022625">
    <property type="term" value="C:cytosolic large ribosomal subunit"/>
    <property type="evidence" value="ECO:0007669"/>
    <property type="project" value="TreeGrafter"/>
</dbReference>
<dbReference type="InterPro" id="IPR002784">
    <property type="entry name" value="Ribosomal_eL14_dom"/>
</dbReference>
<dbReference type="Proteomes" id="UP000007148">
    <property type="component" value="Unassembled WGS sequence"/>
</dbReference>
<evidence type="ECO:0000259" key="7">
    <source>
        <dbReference type="SMART" id="SM00739"/>
    </source>
</evidence>
<evidence type="ECO:0000313" key="8">
    <source>
        <dbReference type="EMBL" id="CCA72451.1"/>
    </source>
</evidence>
<keyword evidence="9" id="KW-1185">Reference proteome</keyword>
<protein>
    <submittedName>
        <fullName evidence="8">Probable RPL14B-ribosomal protein</fullName>
    </submittedName>
</protein>
<dbReference type="GO" id="GO:0042273">
    <property type="term" value="P:ribosomal large subunit biogenesis"/>
    <property type="evidence" value="ECO:0007669"/>
    <property type="project" value="TreeGrafter"/>
</dbReference>
<dbReference type="Pfam" id="PF01929">
    <property type="entry name" value="Ribosomal_L14e"/>
    <property type="match status" value="1"/>
</dbReference>
<dbReference type="GO" id="GO:0006412">
    <property type="term" value="P:translation"/>
    <property type="evidence" value="ECO:0007669"/>
    <property type="project" value="InterPro"/>
</dbReference>
<dbReference type="PANTHER" id="PTHR11127">
    <property type="entry name" value="60S RIBOSOMAL PROTEIN L14"/>
    <property type="match status" value="1"/>
</dbReference>
<accession>G4TMA8</accession>
<dbReference type="InterPro" id="IPR005824">
    <property type="entry name" value="KOW"/>
</dbReference>
<name>G4TMA8_SERID</name>
<dbReference type="AlphaFoldDB" id="G4TMA8"/>
<dbReference type="InterPro" id="IPR008991">
    <property type="entry name" value="Translation_prot_SH3-like_sf"/>
</dbReference>
<evidence type="ECO:0000256" key="3">
    <source>
        <dbReference type="ARBA" id="ARBA00006592"/>
    </source>
</evidence>
<comment type="similarity">
    <text evidence="3">Belongs to the eukaryotic ribosomal protein eL14 family.</text>
</comment>
<dbReference type="GO" id="GO:0003723">
    <property type="term" value="F:RNA binding"/>
    <property type="evidence" value="ECO:0007669"/>
    <property type="project" value="InterPro"/>
</dbReference>
<dbReference type="InParanoid" id="G4TMA8"/>
<gene>
    <name evidence="8" type="ORF">PIIN_06387</name>
</gene>
<evidence type="ECO:0000256" key="6">
    <source>
        <dbReference type="ARBA" id="ARBA00023274"/>
    </source>
</evidence>
<dbReference type="HOGENOM" id="CLU_082438_3_1_1"/>
<dbReference type="Pfam" id="PF00467">
    <property type="entry name" value="KOW"/>
    <property type="match status" value="1"/>
</dbReference>
<dbReference type="SMART" id="SM00739">
    <property type="entry name" value="KOW"/>
    <property type="match status" value="1"/>
</dbReference>
<dbReference type="InterPro" id="IPR014722">
    <property type="entry name" value="Rib_uL2_dom2"/>
</dbReference>
<dbReference type="SUPFAM" id="SSF50104">
    <property type="entry name" value="Translation proteins SH3-like domain"/>
    <property type="match status" value="1"/>
</dbReference>
<evidence type="ECO:0000313" key="9">
    <source>
        <dbReference type="Proteomes" id="UP000007148"/>
    </source>
</evidence>
<evidence type="ECO:0000256" key="1">
    <source>
        <dbReference type="ARBA" id="ARBA00004021"/>
    </source>
</evidence>
<dbReference type="GO" id="GO:0003735">
    <property type="term" value="F:structural constituent of ribosome"/>
    <property type="evidence" value="ECO:0007669"/>
    <property type="project" value="InterPro"/>
</dbReference>
<evidence type="ECO:0000256" key="4">
    <source>
        <dbReference type="ARBA" id="ARBA00022490"/>
    </source>
</evidence>
<evidence type="ECO:0000256" key="2">
    <source>
        <dbReference type="ARBA" id="ARBA00004496"/>
    </source>
</evidence>
<dbReference type="Gene3D" id="6.10.250.2270">
    <property type="match status" value="1"/>
</dbReference>
<dbReference type="OrthoDB" id="1875589at2759"/>
<dbReference type="Gene3D" id="2.30.30.30">
    <property type="match status" value="1"/>
</dbReference>
<reference evidence="8 9" key="1">
    <citation type="journal article" date="2011" name="PLoS Pathog.">
        <title>Endophytic Life Strategies Decoded by Genome and Transcriptome Analyses of the Mutualistic Root Symbiont Piriformospora indica.</title>
        <authorList>
            <person name="Zuccaro A."/>
            <person name="Lahrmann U."/>
            <person name="Guldener U."/>
            <person name="Langen G."/>
            <person name="Pfiffi S."/>
            <person name="Biedenkopf D."/>
            <person name="Wong P."/>
            <person name="Samans B."/>
            <person name="Grimm C."/>
            <person name="Basiewicz M."/>
            <person name="Murat C."/>
            <person name="Martin F."/>
            <person name="Kogel K.H."/>
        </authorList>
    </citation>
    <scope>NUCLEOTIDE SEQUENCE [LARGE SCALE GENOMIC DNA]</scope>
    <source>
        <strain evidence="8 9">DSM 11827</strain>
    </source>
</reference>
<proteinExistence type="inferred from homology"/>